<accession>T1A1M5</accession>
<feature type="non-terminal residue" evidence="4">
    <location>
        <position position="264"/>
    </location>
</feature>
<dbReference type="InterPro" id="IPR001753">
    <property type="entry name" value="Enoyl-CoA_hydra/iso"/>
</dbReference>
<keyword evidence="2" id="KW-0456">Lyase</keyword>
<dbReference type="PROSITE" id="PS00166">
    <property type="entry name" value="ENOYL_COA_HYDRATASE"/>
    <property type="match status" value="1"/>
</dbReference>
<evidence type="ECO:0000256" key="3">
    <source>
        <dbReference type="SAM" id="MobiDB-lite"/>
    </source>
</evidence>
<feature type="non-terminal residue" evidence="4">
    <location>
        <position position="1"/>
    </location>
</feature>
<protein>
    <submittedName>
        <fullName evidence="4">3-hydroxybutyryl-CoA dehydratase</fullName>
    </submittedName>
</protein>
<dbReference type="PANTHER" id="PTHR11941:SF54">
    <property type="entry name" value="ENOYL-COA HYDRATASE, MITOCHONDRIAL"/>
    <property type="match status" value="1"/>
</dbReference>
<organism evidence="4">
    <name type="scientific">mine drainage metagenome</name>
    <dbReference type="NCBI Taxonomy" id="410659"/>
    <lineage>
        <taxon>unclassified sequences</taxon>
        <taxon>metagenomes</taxon>
        <taxon>ecological metagenomes</taxon>
    </lineage>
</organism>
<dbReference type="Pfam" id="PF00378">
    <property type="entry name" value="ECH_1"/>
    <property type="match status" value="1"/>
</dbReference>
<dbReference type="GO" id="GO:0006635">
    <property type="term" value="P:fatty acid beta-oxidation"/>
    <property type="evidence" value="ECO:0007669"/>
    <property type="project" value="TreeGrafter"/>
</dbReference>
<dbReference type="Gene3D" id="3.90.226.10">
    <property type="entry name" value="2-enoyl-CoA Hydratase, Chain A, domain 1"/>
    <property type="match status" value="1"/>
</dbReference>
<name>T1A1M5_9ZZZZ</name>
<evidence type="ECO:0000256" key="1">
    <source>
        <dbReference type="ARBA" id="ARBA00005254"/>
    </source>
</evidence>
<proteinExistence type="inferred from homology"/>
<sequence>ELRRRAARGETCWELRRVRTERRGSVVWVLLDRPEVLNSLNTELLTQIETTFGTLAQEPDVRCVVLAGSGPVFAAGADIAEMEAKSHSEGIAFGFVGQRVAKCIEEFPAPVIALVEGYALGGGLELALAADFIVAADDAQLGLPEVTVGIHPGMGGASRLTRLIGRGRTKLLTYTGVPVRAPEAERMGFVARVFPSASAREETQKLGELIAQRAPLGVRWIKQVIDKGMESPLGTAVYLEGTSAGQTLQRPTERRDAAFSSAPP</sequence>
<dbReference type="PANTHER" id="PTHR11941">
    <property type="entry name" value="ENOYL-COA HYDRATASE-RELATED"/>
    <property type="match status" value="1"/>
</dbReference>
<dbReference type="InterPro" id="IPR018376">
    <property type="entry name" value="Enoyl-CoA_hyd/isom_CS"/>
</dbReference>
<evidence type="ECO:0000313" key="4">
    <source>
        <dbReference type="EMBL" id="EQD54451.1"/>
    </source>
</evidence>
<comment type="similarity">
    <text evidence="1">Belongs to the enoyl-CoA hydratase/isomerase family.</text>
</comment>
<dbReference type="CDD" id="cd06558">
    <property type="entry name" value="crotonase-like"/>
    <property type="match status" value="1"/>
</dbReference>
<dbReference type="FunFam" id="3.90.226.10:FF:000009">
    <property type="entry name" value="Carnitinyl-CoA dehydratase"/>
    <property type="match status" value="1"/>
</dbReference>
<reference evidence="4" key="1">
    <citation type="submission" date="2013-08" db="EMBL/GenBank/DDBJ databases">
        <authorList>
            <person name="Mendez C."/>
            <person name="Richter M."/>
            <person name="Ferrer M."/>
            <person name="Sanchez J."/>
        </authorList>
    </citation>
    <scope>NUCLEOTIDE SEQUENCE</scope>
</reference>
<dbReference type="AlphaFoldDB" id="T1A1M5"/>
<reference evidence="4" key="2">
    <citation type="journal article" date="2014" name="ISME J.">
        <title>Microbial stratification in low pH oxic and suboxic macroscopic growths along an acid mine drainage.</title>
        <authorList>
            <person name="Mendez-Garcia C."/>
            <person name="Mesa V."/>
            <person name="Sprenger R.R."/>
            <person name="Richter M."/>
            <person name="Diez M.S."/>
            <person name="Solano J."/>
            <person name="Bargiela R."/>
            <person name="Golyshina O.V."/>
            <person name="Manteca A."/>
            <person name="Ramos J.L."/>
            <person name="Gallego J.R."/>
            <person name="Llorente I."/>
            <person name="Martins Dos Santos V.A."/>
            <person name="Jensen O.N."/>
            <person name="Pelaez A.I."/>
            <person name="Sanchez J."/>
            <person name="Ferrer M."/>
        </authorList>
    </citation>
    <scope>NUCLEOTIDE SEQUENCE</scope>
</reference>
<evidence type="ECO:0000256" key="2">
    <source>
        <dbReference type="ARBA" id="ARBA00023239"/>
    </source>
</evidence>
<dbReference type="SUPFAM" id="SSF52096">
    <property type="entry name" value="ClpP/crotonase"/>
    <property type="match status" value="1"/>
</dbReference>
<dbReference type="EMBL" id="AUZZ01004210">
    <property type="protein sequence ID" value="EQD54451.1"/>
    <property type="molecule type" value="Genomic_DNA"/>
</dbReference>
<dbReference type="GO" id="GO:0016829">
    <property type="term" value="F:lyase activity"/>
    <property type="evidence" value="ECO:0007669"/>
    <property type="project" value="UniProtKB-KW"/>
</dbReference>
<feature type="region of interest" description="Disordered" evidence="3">
    <location>
        <begin position="244"/>
        <end position="264"/>
    </location>
</feature>
<dbReference type="InterPro" id="IPR029045">
    <property type="entry name" value="ClpP/crotonase-like_dom_sf"/>
</dbReference>
<comment type="caution">
    <text evidence="4">The sequence shown here is derived from an EMBL/GenBank/DDBJ whole genome shotgun (WGS) entry which is preliminary data.</text>
</comment>
<gene>
    <name evidence="4" type="ORF">B2A_06008</name>
</gene>